<dbReference type="GO" id="GO:0047613">
    <property type="term" value="F:aconitate decarboxylase activity"/>
    <property type="evidence" value="ECO:0007669"/>
    <property type="project" value="TreeGrafter"/>
</dbReference>
<gene>
    <name evidence="7" type="ORF">NXF25_010056</name>
</gene>
<evidence type="ECO:0000259" key="6">
    <source>
        <dbReference type="Pfam" id="PF19305"/>
    </source>
</evidence>
<dbReference type="Pfam" id="PF15014">
    <property type="entry name" value="CLN5"/>
    <property type="match status" value="1"/>
</dbReference>
<dbReference type="InterPro" id="IPR036148">
    <property type="entry name" value="MmgE/PrpD_sf"/>
</dbReference>
<keyword evidence="8" id="KW-1185">Reference proteome</keyword>
<feature type="domain" description="MmgE/PrpD C-terminal" evidence="6">
    <location>
        <begin position="242"/>
        <end position="413"/>
    </location>
</feature>
<dbReference type="FunFam" id="1.10.4100.10:FF:000002">
    <property type="entry name" value="Aconitate decarboxylase 1"/>
    <property type="match status" value="1"/>
</dbReference>
<evidence type="ECO:0000256" key="1">
    <source>
        <dbReference type="ARBA" id="ARBA00006174"/>
    </source>
</evidence>
<evidence type="ECO:0000313" key="7">
    <source>
        <dbReference type="EMBL" id="KAK9401700.1"/>
    </source>
</evidence>
<accession>A0AAW1BIW0</accession>
<dbReference type="AlphaFoldDB" id="A0AAW1BIW0"/>
<dbReference type="Gene3D" id="3.30.1330.120">
    <property type="entry name" value="2-methylcitrate dehydratase PrpD"/>
    <property type="match status" value="1"/>
</dbReference>
<comment type="similarity">
    <text evidence="2">Belongs to the CLN5 family.</text>
</comment>
<dbReference type="Pfam" id="PF19305">
    <property type="entry name" value="MmgE_PrpD_C"/>
    <property type="match status" value="1"/>
</dbReference>
<comment type="caution">
    <text evidence="7">The sequence shown here is derived from an EMBL/GenBank/DDBJ whole genome shotgun (WGS) entry which is preliminary data.</text>
</comment>
<keyword evidence="3" id="KW-0325">Glycoprotein</keyword>
<proteinExistence type="inferred from homology"/>
<dbReference type="Proteomes" id="UP001474421">
    <property type="component" value="Unassembled WGS sequence"/>
</dbReference>
<feature type="region of interest" description="Disordered" evidence="4">
    <location>
        <begin position="510"/>
        <end position="537"/>
    </location>
</feature>
<dbReference type="Pfam" id="PF03972">
    <property type="entry name" value="MmgE_PrpD_N"/>
    <property type="match status" value="1"/>
</dbReference>
<reference evidence="7 8" key="1">
    <citation type="journal article" date="2024" name="Proc. Natl. Acad. Sci. U.S.A.">
        <title>The genetic regulatory architecture and epigenomic basis for age-related changes in rattlesnake venom.</title>
        <authorList>
            <person name="Hogan M.P."/>
            <person name="Holding M.L."/>
            <person name="Nystrom G.S."/>
            <person name="Colston T.J."/>
            <person name="Bartlett D.A."/>
            <person name="Mason A.J."/>
            <person name="Ellsworth S.A."/>
            <person name="Rautsaw R.M."/>
            <person name="Lawrence K.C."/>
            <person name="Strickland J.L."/>
            <person name="He B."/>
            <person name="Fraser P."/>
            <person name="Margres M.J."/>
            <person name="Gilbert D.M."/>
            <person name="Gibbs H.L."/>
            <person name="Parkinson C.L."/>
            <person name="Rokyta D.R."/>
        </authorList>
    </citation>
    <scope>NUCLEOTIDE SEQUENCE [LARGE SCALE GENOMIC DNA]</scope>
    <source>
        <strain evidence="7">DRR0105</strain>
    </source>
</reference>
<dbReference type="EMBL" id="JAOTOJ010000004">
    <property type="protein sequence ID" value="KAK9401700.1"/>
    <property type="molecule type" value="Genomic_DNA"/>
</dbReference>
<dbReference type="PANTHER" id="PTHR16943">
    <property type="entry name" value="2-METHYLCITRATE DEHYDRATASE-RELATED"/>
    <property type="match status" value="1"/>
</dbReference>
<dbReference type="InterPro" id="IPR042183">
    <property type="entry name" value="MmgE/PrpD_sf_1"/>
</dbReference>
<comment type="similarity">
    <text evidence="1">Belongs to the PrpD family.</text>
</comment>
<dbReference type="InterPro" id="IPR042188">
    <property type="entry name" value="MmgE/PrpD_sf_2"/>
</dbReference>
<dbReference type="SUPFAM" id="SSF103378">
    <property type="entry name" value="2-methylcitrate dehydratase PrpD"/>
    <property type="match status" value="1"/>
</dbReference>
<dbReference type="InterPro" id="IPR045336">
    <property type="entry name" value="MmgE_PrpD_N"/>
</dbReference>
<dbReference type="GO" id="GO:0006952">
    <property type="term" value="P:defense response"/>
    <property type="evidence" value="ECO:0007669"/>
    <property type="project" value="TreeGrafter"/>
</dbReference>
<evidence type="ECO:0000313" key="8">
    <source>
        <dbReference type="Proteomes" id="UP001474421"/>
    </source>
</evidence>
<dbReference type="InterPro" id="IPR045337">
    <property type="entry name" value="MmgE_PrpD_C"/>
</dbReference>
<dbReference type="Gene3D" id="1.10.4100.10">
    <property type="entry name" value="2-methylcitrate dehydratase PrpD"/>
    <property type="match status" value="1"/>
</dbReference>
<dbReference type="InterPro" id="IPR026138">
    <property type="entry name" value="CLN5"/>
</dbReference>
<evidence type="ECO:0000256" key="2">
    <source>
        <dbReference type="ARBA" id="ARBA00007028"/>
    </source>
</evidence>
<dbReference type="PANTHER" id="PTHR16943:SF11">
    <property type="entry name" value="CIS-ACONITATE DECARBOXYLASE"/>
    <property type="match status" value="1"/>
</dbReference>
<feature type="region of interest" description="Disordered" evidence="4">
    <location>
        <begin position="438"/>
        <end position="473"/>
    </location>
</feature>
<dbReference type="InterPro" id="IPR005656">
    <property type="entry name" value="MmgE_PrpD"/>
</dbReference>
<dbReference type="GO" id="GO:0005764">
    <property type="term" value="C:lysosome"/>
    <property type="evidence" value="ECO:0007669"/>
    <property type="project" value="InterPro"/>
</dbReference>
<protein>
    <submittedName>
        <fullName evidence="7">Cis-aconitate decarboxylase</fullName>
    </submittedName>
</protein>
<evidence type="ECO:0000259" key="5">
    <source>
        <dbReference type="Pfam" id="PF03972"/>
    </source>
</evidence>
<evidence type="ECO:0000256" key="3">
    <source>
        <dbReference type="ARBA" id="ARBA00023180"/>
    </source>
</evidence>
<name>A0AAW1BIW0_CROAD</name>
<feature type="domain" description="MmgE/PrpD N-terminal" evidence="5">
    <location>
        <begin position="1"/>
        <end position="217"/>
    </location>
</feature>
<organism evidence="7 8">
    <name type="scientific">Crotalus adamanteus</name>
    <name type="common">Eastern diamondback rattlesnake</name>
    <dbReference type="NCBI Taxonomy" id="8729"/>
    <lineage>
        <taxon>Eukaryota</taxon>
        <taxon>Metazoa</taxon>
        <taxon>Chordata</taxon>
        <taxon>Craniata</taxon>
        <taxon>Vertebrata</taxon>
        <taxon>Euteleostomi</taxon>
        <taxon>Lepidosauria</taxon>
        <taxon>Squamata</taxon>
        <taxon>Bifurcata</taxon>
        <taxon>Unidentata</taxon>
        <taxon>Episquamata</taxon>
        <taxon>Toxicofera</taxon>
        <taxon>Serpentes</taxon>
        <taxon>Colubroidea</taxon>
        <taxon>Viperidae</taxon>
        <taxon>Crotalinae</taxon>
        <taxon>Crotalus</taxon>
    </lineage>
</organism>
<evidence type="ECO:0000256" key="4">
    <source>
        <dbReference type="SAM" id="MobiDB-lite"/>
    </source>
</evidence>
<sequence length="928" mass="102791">MILDTLGVGLVGTRTDVFQKLIQYSKIYSSDSSSSVWGCSTLKLPPLYAALVNGVAIHSMDFDDTWHPTTHPSGPVLSALMAVAEGVAEKQRISGCDLLLAFNVGIEVQGRLMSFSKEASNLPKRFHPPSILGTMGSAAATAKLLGLDQSKCKEALAVAASYAGAPLANAATQTKPLHMGNASRHGAEAAFLASLGLQASKLILDLESGFGAFYTDYLPQTLPSLQSYSWLLDQQDVAFKSFPAHLGTHWMAEAALAVRKHLARSGGPLPTSHIKAIVLDVPSIRYVDRPFPSSEHEARHSFQFVACAALLDGFISAESFIPQSLSRPELNGLLQKTSMKHSPDNLPSFNSLYCGVKVIFQDGNTWEERCETFYGHWRKPLSHRDLVKKFHCNATAAVSPEVAESLVETIDKLENLEDCGDLFSLLRGAELAKDLRQQKRETLHPSSSRRPPEPLWEQQEEGEEKGEKTAAAIPTAPVLPSLTLCPSDGAMPPVPAGAACKGILPQLISGDGGARPRPLPGHVTPGPGSADGGSAQDQKRLRNADRCWSLARPGWGSRPWPGCCCCCCCRCCNRPPAERRPARARAAGRFLTGEYRGRSSAGLGSGRQRAQPFEPGLPLRPPVTLLSSRRRFDRRPRPDPFCQARYTFCPSGSAFPEMRETDVLAVYRLQAPVWEFKYGGLLGHLKIMHDAVGFRSSLTGKNYTMEWYELFQLGNCTFPHLRPEDPAPFWCNQGAACFYEGIDDAHWKENGTLVQMATISGAIFNQMAKWVEYDNETGIYYETWTVKSSPEKNSRVWFEAYECSKFVLRTYQKLAELGTVFKKIQTNYTTITLFSGEPVCLGNETTLFGPWGNKSLALAIRNFYLPFKPYHSVKELFLNLLRILEEVVLDHQFYLFYNLEYWFLPMKYPYMKIAYEEIPLPNSNATKL</sequence>
<dbReference type="GO" id="GO:0005739">
    <property type="term" value="C:mitochondrion"/>
    <property type="evidence" value="ECO:0007669"/>
    <property type="project" value="TreeGrafter"/>
</dbReference>